<dbReference type="AlphaFoldDB" id="A0A173W707"/>
<sequence length="498" mass="53117">MKKKILMALLCGTMTASLFTGCGKSDSIEQTKDKMKVEAGDTFNFKVSDYFKHSNGDAISDDEYKLDATAVNTDKVGEYTVKVTFGTGNDAKDYKVKVAVQDTVAPEIKAKGEVANSGYTYVNDMSTDMSQYVDATDITDLKYSTKAEKLGDLAEVNDQSIAGYLEQVKTVNDAEAAKQAEASKKSDKKEDKKADKKDATEKTDGTEKADGTESAAQTADDLKNMGEGFYLTTVTATDAGGNTADVSFLVICDKTAPVVSYNGQQLADGSTIELEKDVNDASEVAFDVTDNTRGKLADGDYTKTLDKSNGYSFKIDAGDSAGNQTSISVNGSVKKQEAAENSSSANKGSGKNNDGSKKNNTSSGKKHNSSSSGGSSASASNPENGDNTVSEPANNNVQYGVIQWDSRGAYKACYKTESEANAAADAFVKNKLGSSYTGNWDGGGWEHGVYYVSGITARIDNENANVIYDMRPNVAKAVSGSIFNESTWEWEDAKDISW</sequence>
<evidence type="ECO:0000313" key="3">
    <source>
        <dbReference type="EMBL" id="CUN33958.1"/>
    </source>
</evidence>
<evidence type="ECO:0000256" key="1">
    <source>
        <dbReference type="SAM" id="MobiDB-lite"/>
    </source>
</evidence>
<feature type="compositionally biased region" description="Polar residues" evidence="1">
    <location>
        <begin position="382"/>
        <end position="394"/>
    </location>
</feature>
<accession>A0A173W707</accession>
<evidence type="ECO:0000256" key="2">
    <source>
        <dbReference type="SAM" id="SignalP"/>
    </source>
</evidence>
<feature type="signal peptide" evidence="2">
    <location>
        <begin position="1"/>
        <end position="20"/>
    </location>
</feature>
<dbReference type="Proteomes" id="UP000095384">
    <property type="component" value="Unassembled WGS sequence"/>
</dbReference>
<feature type="compositionally biased region" description="Low complexity" evidence="1">
    <location>
        <begin position="341"/>
        <end position="381"/>
    </location>
</feature>
<dbReference type="PROSITE" id="PS51257">
    <property type="entry name" value="PROKAR_LIPOPROTEIN"/>
    <property type="match status" value="1"/>
</dbReference>
<gene>
    <name evidence="3" type="ORF">ERS852417_00002</name>
</gene>
<evidence type="ECO:0000313" key="4">
    <source>
        <dbReference type="Proteomes" id="UP000095384"/>
    </source>
</evidence>
<proteinExistence type="predicted"/>
<keyword evidence="2" id="KW-0732">Signal</keyword>
<feature type="chain" id="PRO_5038751335" evidence="2">
    <location>
        <begin position="21"/>
        <end position="498"/>
    </location>
</feature>
<dbReference type="RefSeq" id="WP_055222502.1">
    <property type="nucleotide sequence ID" value="NZ_CYYW01000001.1"/>
</dbReference>
<feature type="region of interest" description="Disordered" evidence="1">
    <location>
        <begin position="325"/>
        <end position="394"/>
    </location>
</feature>
<feature type="region of interest" description="Disordered" evidence="1">
    <location>
        <begin position="179"/>
        <end position="220"/>
    </location>
</feature>
<dbReference type="EMBL" id="CYYW01000001">
    <property type="protein sequence ID" value="CUN33958.1"/>
    <property type="molecule type" value="Genomic_DNA"/>
</dbReference>
<reference evidence="3 4" key="1">
    <citation type="submission" date="2015-09" db="EMBL/GenBank/DDBJ databases">
        <authorList>
            <consortium name="Pathogen Informatics"/>
        </authorList>
    </citation>
    <scope>NUCLEOTIDE SEQUENCE [LARGE SCALE GENOMIC DNA]</scope>
    <source>
        <strain evidence="3 4">2789STDY5608860</strain>
    </source>
</reference>
<organism evidence="3 4">
    <name type="scientific">Agathobacter rectalis</name>
    <dbReference type="NCBI Taxonomy" id="39491"/>
    <lineage>
        <taxon>Bacteria</taxon>
        <taxon>Bacillati</taxon>
        <taxon>Bacillota</taxon>
        <taxon>Clostridia</taxon>
        <taxon>Lachnospirales</taxon>
        <taxon>Lachnospiraceae</taxon>
        <taxon>Agathobacter</taxon>
    </lineage>
</organism>
<protein>
    <submittedName>
        <fullName evidence="3">Uncharacterized protein</fullName>
    </submittedName>
</protein>
<feature type="compositionally biased region" description="Basic and acidic residues" evidence="1">
    <location>
        <begin position="179"/>
        <end position="211"/>
    </location>
</feature>
<name>A0A173W707_9FIRM</name>